<dbReference type="InterPro" id="IPR016796">
    <property type="entry name" value="UCP021774"/>
</dbReference>
<dbReference type="PIRSF" id="PIRSF021774">
    <property type="entry name" value="UCP021774"/>
    <property type="match status" value="1"/>
</dbReference>
<dbReference type="Proteomes" id="UP000007030">
    <property type="component" value="Chromosome"/>
</dbReference>
<dbReference type="InterPro" id="IPR005180">
    <property type="entry name" value="DUF302"/>
</dbReference>
<feature type="domain" description="DUF302" evidence="1">
    <location>
        <begin position="36"/>
        <end position="98"/>
    </location>
</feature>
<proteinExistence type="predicted"/>
<dbReference type="eggNOG" id="COG3439">
    <property type="taxonomic scope" value="Bacteria"/>
</dbReference>
<protein>
    <recommendedName>
        <fullName evidence="1">DUF302 domain-containing protein</fullName>
    </recommendedName>
</protein>
<dbReference type="SUPFAM" id="SSF103247">
    <property type="entry name" value="TT1751-like"/>
    <property type="match status" value="1"/>
</dbReference>
<sequence length="134" mass="14643">MARYGMHTTLNGSFEEVKQKVVEALKAQGFGILSEIDVQQTLKEKIGLEMEAYQILGACNPQLASQALETDRSIGLLLPCNVVLREVADGVEVSILDPEVMFTVADEATQRQLASLPQEAKARLTRALEALKEA</sequence>
<accession>F2NPT0</accession>
<gene>
    <name evidence="2" type="ordered locus">Marky_2133</name>
</gene>
<dbReference type="STRING" id="869210.Marky_2133"/>
<name>F2NPT0_MARHT</name>
<dbReference type="Gene3D" id="3.30.310.70">
    <property type="entry name" value="TT1751-like domain"/>
    <property type="match status" value="1"/>
</dbReference>
<dbReference type="HOGENOM" id="CLU_126998_1_0_0"/>
<dbReference type="PANTHER" id="PTHR38342:SF1">
    <property type="entry name" value="SLR5037 PROTEIN"/>
    <property type="match status" value="1"/>
</dbReference>
<dbReference type="KEGG" id="mhd:Marky_2133"/>
<organism evidence="2 3">
    <name type="scientific">Marinithermus hydrothermalis (strain DSM 14884 / JCM 11576 / T1)</name>
    <dbReference type="NCBI Taxonomy" id="869210"/>
    <lineage>
        <taxon>Bacteria</taxon>
        <taxon>Thermotogati</taxon>
        <taxon>Deinococcota</taxon>
        <taxon>Deinococci</taxon>
        <taxon>Thermales</taxon>
        <taxon>Thermaceae</taxon>
        <taxon>Marinithermus</taxon>
    </lineage>
</organism>
<dbReference type="Pfam" id="PF03625">
    <property type="entry name" value="DUF302"/>
    <property type="match status" value="1"/>
</dbReference>
<dbReference type="CDD" id="cd14797">
    <property type="entry name" value="DUF302"/>
    <property type="match status" value="1"/>
</dbReference>
<reference evidence="2 3" key="1">
    <citation type="journal article" date="2012" name="Stand. Genomic Sci.">
        <title>Complete genome sequence of the aerobic, heterotroph Marinithermus hydrothermalis type strain (T1(T)) from a deep-sea hydrothermal vent chimney.</title>
        <authorList>
            <person name="Copeland A."/>
            <person name="Gu W."/>
            <person name="Yasawong M."/>
            <person name="Lapidus A."/>
            <person name="Lucas S."/>
            <person name="Deshpande S."/>
            <person name="Pagani I."/>
            <person name="Tapia R."/>
            <person name="Cheng J.F."/>
            <person name="Goodwin L.A."/>
            <person name="Pitluck S."/>
            <person name="Liolios K."/>
            <person name="Ivanova N."/>
            <person name="Mavromatis K."/>
            <person name="Mikhailova N."/>
            <person name="Pati A."/>
            <person name="Chen A."/>
            <person name="Palaniappan K."/>
            <person name="Land M."/>
            <person name="Pan C."/>
            <person name="Brambilla E.M."/>
            <person name="Rohde M."/>
            <person name="Tindall B.J."/>
            <person name="Sikorski J."/>
            <person name="Goker M."/>
            <person name="Detter J.C."/>
            <person name="Bristow J."/>
            <person name="Eisen J.A."/>
            <person name="Markowitz V."/>
            <person name="Hugenholtz P."/>
            <person name="Kyrpides N.C."/>
            <person name="Klenk H.P."/>
            <person name="Woyke T."/>
        </authorList>
    </citation>
    <scope>NUCLEOTIDE SEQUENCE [LARGE SCALE GENOMIC DNA]</scope>
    <source>
        <strain evidence="3">DSM 14884 / JCM 11576 / T1</strain>
    </source>
</reference>
<dbReference type="AlphaFoldDB" id="F2NPT0"/>
<dbReference type="RefSeq" id="WP_013704901.1">
    <property type="nucleotide sequence ID" value="NC_015387.1"/>
</dbReference>
<evidence type="ECO:0000259" key="1">
    <source>
        <dbReference type="Pfam" id="PF03625"/>
    </source>
</evidence>
<dbReference type="InterPro" id="IPR035923">
    <property type="entry name" value="TT1751-like_sf"/>
</dbReference>
<keyword evidence="3" id="KW-1185">Reference proteome</keyword>
<dbReference type="OrthoDB" id="9791067at2"/>
<evidence type="ECO:0000313" key="3">
    <source>
        <dbReference type="Proteomes" id="UP000007030"/>
    </source>
</evidence>
<evidence type="ECO:0000313" key="2">
    <source>
        <dbReference type="EMBL" id="AEB12856.1"/>
    </source>
</evidence>
<dbReference type="PANTHER" id="PTHR38342">
    <property type="entry name" value="SLR5037 PROTEIN"/>
    <property type="match status" value="1"/>
</dbReference>
<dbReference type="EMBL" id="CP002630">
    <property type="protein sequence ID" value="AEB12856.1"/>
    <property type="molecule type" value="Genomic_DNA"/>
</dbReference>